<dbReference type="Gene3D" id="2.130.10.10">
    <property type="entry name" value="YVTN repeat-like/Quinoprotein amine dehydrogenase"/>
    <property type="match status" value="3"/>
</dbReference>
<evidence type="ECO:0000313" key="3">
    <source>
        <dbReference type="EMBL" id="RVX15303.1"/>
    </source>
</evidence>
<name>A0A438K289_VITVI</name>
<keyword evidence="1" id="KW-0853">WD repeat</keyword>
<reference evidence="3 4" key="1">
    <citation type="journal article" date="2018" name="PLoS Genet.">
        <title>Population sequencing reveals clonal diversity and ancestral inbreeding in the grapevine cultivar Chardonnay.</title>
        <authorList>
            <person name="Roach M.J."/>
            <person name="Johnson D.L."/>
            <person name="Bohlmann J."/>
            <person name="van Vuuren H.J."/>
            <person name="Jones S.J."/>
            <person name="Pretorius I.S."/>
            <person name="Schmidt S.A."/>
            <person name="Borneman A.R."/>
        </authorList>
    </citation>
    <scope>NUCLEOTIDE SEQUENCE [LARGE SCALE GENOMIC DNA]</scope>
    <source>
        <strain evidence="4">cv. Chardonnay</strain>
        <tissue evidence="3">Leaf</tissue>
    </source>
</reference>
<dbReference type="AlphaFoldDB" id="A0A438K289"/>
<dbReference type="InterPro" id="IPR045182">
    <property type="entry name" value="JINGUBANG-like"/>
</dbReference>
<dbReference type="EMBL" id="QGNW01000019">
    <property type="protein sequence ID" value="RVX15303.1"/>
    <property type="molecule type" value="Genomic_DNA"/>
</dbReference>
<dbReference type="FunFam" id="2.130.10.10:FF:000775">
    <property type="entry name" value="BnaA09g28200D protein"/>
    <property type="match status" value="1"/>
</dbReference>
<dbReference type="InterPro" id="IPR036322">
    <property type="entry name" value="WD40_repeat_dom_sf"/>
</dbReference>
<feature type="repeat" description="WD" evidence="1">
    <location>
        <begin position="215"/>
        <end position="256"/>
    </location>
</feature>
<dbReference type="PROSITE" id="PS50082">
    <property type="entry name" value="WD_REPEATS_2"/>
    <property type="match status" value="2"/>
</dbReference>
<dbReference type="Pfam" id="PF00400">
    <property type="entry name" value="WD40"/>
    <property type="match status" value="5"/>
</dbReference>
<proteinExistence type="predicted"/>
<dbReference type="InterPro" id="IPR001680">
    <property type="entry name" value="WD40_rpt"/>
</dbReference>
<feature type="region of interest" description="Disordered" evidence="2">
    <location>
        <begin position="417"/>
        <end position="447"/>
    </location>
</feature>
<protein>
    <submittedName>
        <fullName evidence="3">Protein JINGUBANG</fullName>
    </submittedName>
</protein>
<dbReference type="Proteomes" id="UP000288805">
    <property type="component" value="Unassembled WGS sequence"/>
</dbReference>
<gene>
    <name evidence="3" type="primary">JGB_0</name>
    <name evidence="3" type="ORF">CK203_007808</name>
</gene>
<dbReference type="PANTHER" id="PTHR22844">
    <property type="entry name" value="F-BOX AND WD40 DOMAIN PROTEIN"/>
    <property type="match status" value="1"/>
</dbReference>
<feature type="repeat" description="WD" evidence="1">
    <location>
        <begin position="257"/>
        <end position="287"/>
    </location>
</feature>
<organism evidence="3 4">
    <name type="scientific">Vitis vinifera</name>
    <name type="common">Grape</name>
    <dbReference type="NCBI Taxonomy" id="29760"/>
    <lineage>
        <taxon>Eukaryota</taxon>
        <taxon>Viridiplantae</taxon>
        <taxon>Streptophyta</taxon>
        <taxon>Embryophyta</taxon>
        <taxon>Tracheophyta</taxon>
        <taxon>Spermatophyta</taxon>
        <taxon>Magnoliopsida</taxon>
        <taxon>eudicotyledons</taxon>
        <taxon>Gunneridae</taxon>
        <taxon>Pentapetalae</taxon>
        <taxon>rosids</taxon>
        <taxon>Vitales</taxon>
        <taxon>Vitaceae</taxon>
        <taxon>Viteae</taxon>
        <taxon>Vitis</taxon>
    </lineage>
</organism>
<dbReference type="CDD" id="cd00200">
    <property type="entry name" value="WD40"/>
    <property type="match status" value="1"/>
</dbReference>
<feature type="region of interest" description="Disordered" evidence="2">
    <location>
        <begin position="1"/>
        <end position="84"/>
    </location>
</feature>
<evidence type="ECO:0000313" key="4">
    <source>
        <dbReference type="Proteomes" id="UP000288805"/>
    </source>
</evidence>
<accession>A0A438K289</accession>
<dbReference type="SUPFAM" id="SSF50978">
    <property type="entry name" value="WD40 repeat-like"/>
    <property type="match status" value="1"/>
</dbReference>
<feature type="compositionally biased region" description="Polar residues" evidence="2">
    <location>
        <begin position="73"/>
        <end position="84"/>
    </location>
</feature>
<dbReference type="SMART" id="SM00320">
    <property type="entry name" value="WD40"/>
    <property type="match status" value="6"/>
</dbReference>
<dbReference type="PROSITE" id="PS50294">
    <property type="entry name" value="WD_REPEATS_REGION"/>
    <property type="match status" value="2"/>
</dbReference>
<comment type="caution">
    <text evidence="3">The sequence shown here is derived from an EMBL/GenBank/DDBJ whole genome shotgun (WGS) entry which is preliminary data.</text>
</comment>
<dbReference type="InterPro" id="IPR015943">
    <property type="entry name" value="WD40/YVTN_repeat-like_dom_sf"/>
</dbReference>
<sequence length="614" mass="67644">MELLSERGRSQGGTMLEETNSIPRPKYRNIMHSDPNLSSSIPTEDDYPIRNSSASAASPGFYDNRLSGEGSPMTMSPWNQTSSEAKSSWSRFEENLPQNGLIGSLTREEGHIYSLAATGELLYTGSDSKNIRVWKNLKEFSGFKSNSGLVKAIVISGEKIFTGHQDGKIRVWKVSPKNASVHKRAGTLPTLKDIFKSSINPSNYVEVRRRRSALWIRHSDAISCLSLNEEQGLLYSASWDRTFKVWRISDSKCLESISAHDDAVNSVVASSEGMVFTGSADGSVKVWRRELHGKGTKHAFVQTLLKQECAVTALCVNTSGSVVYCGSSDGLVNFWERNLVFSGSADKTICVWRREGVVHTCLSVLTGHTGPVKCLAVGEDKESTAKNQRWVVYSGSLDKSVKVWSVSDMGIDPQQQTVEGGVSSFPSEQTDSVSSPGGGAAATRRGDALPPHQKPLHYYMPRVHSPLVTYEFILKTCDLLLTRVNVHSYIPGVTLEEGDALLHREGAFLEVKLIKNSLALNYWKPDPVGCSSRSIDRLQSCKQLANIFLESGLYMTEHPQPNAELMFNVKACESGLSLTQAVSVSSDHAYGHFYFQLNSSPNTEELQHHLLLVL</sequence>
<dbReference type="PANTHER" id="PTHR22844:SF336">
    <property type="entry name" value="PROTEIN JINGUBANG"/>
    <property type="match status" value="1"/>
</dbReference>
<evidence type="ECO:0000256" key="1">
    <source>
        <dbReference type="PROSITE-ProRule" id="PRU00221"/>
    </source>
</evidence>
<feature type="compositionally biased region" description="Polar residues" evidence="2">
    <location>
        <begin position="417"/>
        <end position="435"/>
    </location>
</feature>
<evidence type="ECO:0000256" key="2">
    <source>
        <dbReference type="SAM" id="MobiDB-lite"/>
    </source>
</evidence>